<protein>
    <recommendedName>
        <fullName evidence="3">AMP-dependent synthetase/ligase domain-containing protein</fullName>
    </recommendedName>
</protein>
<dbReference type="InterPro" id="IPR052091">
    <property type="entry name" value="Beta-ala_Activ/Resist"/>
</dbReference>
<dbReference type="SUPFAM" id="SSF56801">
    <property type="entry name" value="Acetyl-CoA synthetase-like"/>
    <property type="match status" value="1"/>
</dbReference>
<proteinExistence type="predicted"/>
<dbReference type="GO" id="GO:0043041">
    <property type="term" value="P:amino acid activation for nonribosomal peptide biosynthetic process"/>
    <property type="evidence" value="ECO:0007669"/>
    <property type="project" value="TreeGrafter"/>
</dbReference>
<accession>A0A6H5G837</accession>
<dbReference type="Gene3D" id="3.40.50.12780">
    <property type="entry name" value="N-terminal domain of ligase-like"/>
    <property type="match status" value="1"/>
</dbReference>
<reference evidence="1 2" key="1">
    <citation type="submission" date="2020-02" db="EMBL/GenBank/DDBJ databases">
        <authorList>
            <person name="Ferguson B K."/>
        </authorList>
    </citation>
    <scope>NUCLEOTIDE SEQUENCE [LARGE SCALE GENOMIC DNA]</scope>
</reference>
<keyword evidence="2" id="KW-1185">Reference proteome</keyword>
<dbReference type="OrthoDB" id="408177at2759"/>
<dbReference type="EMBL" id="CADCXU010007306">
    <property type="protein sequence ID" value="CAA9998702.1"/>
    <property type="molecule type" value="Genomic_DNA"/>
</dbReference>
<dbReference type="Gene3D" id="3.30.300.30">
    <property type="match status" value="1"/>
</dbReference>
<dbReference type="PANTHER" id="PTHR44394">
    <property type="entry name" value="BETA-ALANINE-ACTIVATING ENZYME"/>
    <property type="match status" value="1"/>
</dbReference>
<evidence type="ECO:0008006" key="3">
    <source>
        <dbReference type="Google" id="ProtNLM"/>
    </source>
</evidence>
<dbReference type="InterPro" id="IPR045851">
    <property type="entry name" value="AMP-bd_C_sf"/>
</dbReference>
<dbReference type="AlphaFoldDB" id="A0A6H5G837"/>
<sequence length="587" mass="65983">MICELKKSLQGCQTSKTAVKFYDGVSWTKLSYCELNSLVDIAGAKFREISGGQKTCWGLCVAPCLELPAFILGCVPSHNSLIICLPLHLGVKGANVNRERWDREAGALPHCSSRIRAVSVEIWMESASFLPSFKICVSRTDLNCGEPFPSLAEINNWNPQGDVRIFNTYGITEVSCWATLMLVWPNASGVQEIDIGDPLSDTLLKTELHGDLHHLLIGSSSRICAIGGESFNELENRKPIFRPTGDLFKIIDGKYCFVCRADAIVKRFGRKVDLSQIERSASQLGIDCAVVAEGEENCRLRNHQVEFRVLMFVVKKSDSNERMAKLKKSLPSHCWPDEVFHVDAFPLSSHGKVDKKRLVADYSAKPKNFARSTFSELWNFFTIGTSSAEPSGSNRSGFISSGGDSYSAVLFISSLEDRGVRCSSTDLLVKLMKDATFDECFDCLLPVQTRSSSLAPILAWSSVWNQKLEKSYPKPNFQIALRHRPAYQRTWTATISRFGRCVDRRWRTAQLHSDFPYRRHLMDETFRLPYCSDAFQIRFIRSGHIDRRSGVSGQTGGRSNCCYVQIAPRGILFAYSYRFANICRLSR</sequence>
<name>A0A6H5G837_9HEMI</name>
<dbReference type="PANTHER" id="PTHR44394:SF1">
    <property type="entry name" value="BETA-ALANINE-ACTIVATING ENZYME"/>
    <property type="match status" value="1"/>
</dbReference>
<organism evidence="1 2">
    <name type="scientific">Nesidiocoris tenuis</name>
    <dbReference type="NCBI Taxonomy" id="355587"/>
    <lineage>
        <taxon>Eukaryota</taxon>
        <taxon>Metazoa</taxon>
        <taxon>Ecdysozoa</taxon>
        <taxon>Arthropoda</taxon>
        <taxon>Hexapoda</taxon>
        <taxon>Insecta</taxon>
        <taxon>Pterygota</taxon>
        <taxon>Neoptera</taxon>
        <taxon>Paraneoptera</taxon>
        <taxon>Hemiptera</taxon>
        <taxon>Heteroptera</taxon>
        <taxon>Panheteroptera</taxon>
        <taxon>Cimicomorpha</taxon>
        <taxon>Miridae</taxon>
        <taxon>Dicyphina</taxon>
        <taxon>Nesidiocoris</taxon>
    </lineage>
</organism>
<evidence type="ECO:0000313" key="2">
    <source>
        <dbReference type="Proteomes" id="UP000479000"/>
    </source>
</evidence>
<gene>
    <name evidence="1" type="ORF">NTEN_LOCUS4985</name>
</gene>
<dbReference type="InterPro" id="IPR042099">
    <property type="entry name" value="ANL_N_sf"/>
</dbReference>
<evidence type="ECO:0000313" key="1">
    <source>
        <dbReference type="EMBL" id="CAA9998702.1"/>
    </source>
</evidence>
<dbReference type="Proteomes" id="UP000479000">
    <property type="component" value="Unassembled WGS sequence"/>
</dbReference>